<name>A0A7C2NAB7_ARCFL</name>
<feature type="transmembrane region" description="Helical" evidence="6">
    <location>
        <begin position="214"/>
        <end position="233"/>
    </location>
</feature>
<dbReference type="PANTHER" id="PTHR32322:SF18">
    <property type="entry name" value="S-ADENOSYLMETHIONINE_S-ADENOSYLHOMOCYSTEINE TRANSPORTER"/>
    <property type="match status" value="1"/>
</dbReference>
<feature type="transmembrane region" description="Helical" evidence="6">
    <location>
        <begin position="267"/>
        <end position="284"/>
    </location>
</feature>
<feature type="transmembrane region" description="Helical" evidence="6">
    <location>
        <begin position="65"/>
        <end position="86"/>
    </location>
</feature>
<keyword evidence="2" id="KW-1003">Cell membrane</keyword>
<evidence type="ECO:0000313" key="10">
    <source>
        <dbReference type="EMBL" id="HGF87084.1"/>
    </source>
</evidence>
<dbReference type="SUPFAM" id="SSF103481">
    <property type="entry name" value="Multidrug resistance efflux transporter EmrE"/>
    <property type="match status" value="2"/>
</dbReference>
<reference evidence="8" key="1">
    <citation type="journal article" date="2020" name="mSystems">
        <title>Genome- and Community-Level Interaction Insights into Carbon Utilization and Element Cycling Functions of Hydrothermarchaeota in Hydrothermal Sediment.</title>
        <authorList>
            <person name="Zhou Z."/>
            <person name="Liu Y."/>
            <person name="Xu W."/>
            <person name="Pan J."/>
            <person name="Luo Z.H."/>
            <person name="Li M."/>
        </authorList>
    </citation>
    <scope>NUCLEOTIDE SEQUENCE [LARGE SCALE GENOMIC DNA]</scope>
    <source>
        <strain evidence="8">SpSt-12</strain>
        <strain evidence="10">SpSt-38</strain>
        <strain evidence="9">SpSt-87</strain>
    </source>
</reference>
<feature type="domain" description="EamA" evidence="7">
    <location>
        <begin position="5"/>
        <end position="135"/>
    </location>
</feature>
<evidence type="ECO:0000313" key="8">
    <source>
        <dbReference type="EMBL" id="HET21540.1"/>
    </source>
</evidence>
<gene>
    <name evidence="8" type="ORF">ENN70_05590</name>
    <name evidence="10" type="ORF">ENR21_01275</name>
    <name evidence="9" type="ORF">ENW66_01370</name>
</gene>
<feature type="transmembrane region" description="Helical" evidence="6">
    <location>
        <begin position="180"/>
        <end position="202"/>
    </location>
</feature>
<keyword evidence="3 6" id="KW-0812">Transmembrane</keyword>
<organism evidence="8">
    <name type="scientific">Archaeoglobus fulgidus</name>
    <dbReference type="NCBI Taxonomy" id="2234"/>
    <lineage>
        <taxon>Archaea</taxon>
        <taxon>Methanobacteriati</taxon>
        <taxon>Methanobacteriota</taxon>
        <taxon>Archaeoglobi</taxon>
        <taxon>Archaeoglobales</taxon>
        <taxon>Archaeoglobaceae</taxon>
        <taxon>Archaeoglobus</taxon>
    </lineage>
</organism>
<keyword evidence="4 6" id="KW-1133">Transmembrane helix</keyword>
<feature type="transmembrane region" description="Helical" evidence="6">
    <location>
        <begin position="33"/>
        <end position="53"/>
    </location>
</feature>
<accession>A0A7C2NAB7</accession>
<proteinExistence type="predicted"/>
<dbReference type="EMBL" id="DTLB01000006">
    <property type="protein sequence ID" value="HFW31592.1"/>
    <property type="molecule type" value="Genomic_DNA"/>
</dbReference>
<evidence type="ECO:0000259" key="7">
    <source>
        <dbReference type="Pfam" id="PF00892"/>
    </source>
</evidence>
<feature type="transmembrane region" description="Helical" evidence="6">
    <location>
        <begin position="119"/>
        <end position="136"/>
    </location>
</feature>
<feature type="domain" description="EamA" evidence="7">
    <location>
        <begin position="149"/>
        <end position="284"/>
    </location>
</feature>
<dbReference type="Pfam" id="PF00892">
    <property type="entry name" value="EamA"/>
    <property type="match status" value="2"/>
</dbReference>
<dbReference type="GO" id="GO:0005886">
    <property type="term" value="C:plasma membrane"/>
    <property type="evidence" value="ECO:0007669"/>
    <property type="project" value="UniProtKB-SubCell"/>
</dbReference>
<sequence length="288" mass="32069">MKLKTHLLLISTMLIWAGSFIFIKFGLRELDPYNLAFYRFLIASPLLLAWVIWRRGLVKPNGFEWFHLSILALSGVTLLYAIQFLALKYTTATNASILINTSAVFVALWGFVRGEANPLKIAGVFLSFAGVILIVSKGTLNFFSSKTLFGDVLMIVDGFLWAIYTVLGSKMLLKYDHETLTTYAFVLGTLFLLPFAFFAGFANPVSFSSETVLALLYLSIFCSVFAYLVWYFALSNADSTSVAVYVYLVPLFTAVFAFYALNETPDLFTAIGGIITVAGVYLTVRNHQ</sequence>
<keyword evidence="5 6" id="KW-0472">Membrane</keyword>
<dbReference type="EMBL" id="DSCQ01000069">
    <property type="protein sequence ID" value="HET21540.1"/>
    <property type="molecule type" value="Genomic_DNA"/>
</dbReference>
<evidence type="ECO:0000256" key="5">
    <source>
        <dbReference type="ARBA" id="ARBA00023136"/>
    </source>
</evidence>
<comment type="subcellular location">
    <subcellularLocation>
        <location evidence="1">Cell membrane</location>
        <topology evidence="1">Multi-pass membrane protein</topology>
    </subcellularLocation>
</comment>
<dbReference type="EMBL" id="DSQD01000042">
    <property type="protein sequence ID" value="HGF87084.1"/>
    <property type="molecule type" value="Genomic_DNA"/>
</dbReference>
<evidence type="ECO:0000256" key="4">
    <source>
        <dbReference type="ARBA" id="ARBA00022989"/>
    </source>
</evidence>
<dbReference type="InterPro" id="IPR000620">
    <property type="entry name" value="EamA_dom"/>
</dbReference>
<evidence type="ECO:0000256" key="2">
    <source>
        <dbReference type="ARBA" id="ARBA00022475"/>
    </source>
</evidence>
<feature type="transmembrane region" description="Helical" evidence="6">
    <location>
        <begin position="148"/>
        <end position="168"/>
    </location>
</feature>
<comment type="caution">
    <text evidence="8">The sequence shown here is derived from an EMBL/GenBank/DDBJ whole genome shotgun (WGS) entry which is preliminary data.</text>
</comment>
<dbReference type="PANTHER" id="PTHR32322">
    <property type="entry name" value="INNER MEMBRANE TRANSPORTER"/>
    <property type="match status" value="1"/>
</dbReference>
<dbReference type="InterPro" id="IPR037185">
    <property type="entry name" value="EmrE-like"/>
</dbReference>
<feature type="transmembrane region" description="Helical" evidence="6">
    <location>
        <begin position="242"/>
        <end position="261"/>
    </location>
</feature>
<evidence type="ECO:0000256" key="3">
    <source>
        <dbReference type="ARBA" id="ARBA00022692"/>
    </source>
</evidence>
<dbReference type="AlphaFoldDB" id="A0A7C2NAB7"/>
<evidence type="ECO:0000256" key="6">
    <source>
        <dbReference type="SAM" id="Phobius"/>
    </source>
</evidence>
<feature type="transmembrane region" description="Helical" evidence="6">
    <location>
        <begin position="92"/>
        <end position="112"/>
    </location>
</feature>
<feature type="transmembrane region" description="Helical" evidence="6">
    <location>
        <begin position="7"/>
        <end position="27"/>
    </location>
</feature>
<evidence type="ECO:0000313" key="9">
    <source>
        <dbReference type="EMBL" id="HFW31592.1"/>
    </source>
</evidence>
<protein>
    <submittedName>
        <fullName evidence="8">DMT family transporter</fullName>
    </submittedName>
</protein>
<dbReference type="InterPro" id="IPR050638">
    <property type="entry name" value="AA-Vitamin_Transporters"/>
</dbReference>
<evidence type="ECO:0000256" key="1">
    <source>
        <dbReference type="ARBA" id="ARBA00004651"/>
    </source>
</evidence>